<dbReference type="CDD" id="cd00293">
    <property type="entry name" value="USP-like"/>
    <property type="match status" value="1"/>
</dbReference>
<organism evidence="3 4">
    <name type="scientific">Kineosporia succinea</name>
    <dbReference type="NCBI Taxonomy" id="84632"/>
    <lineage>
        <taxon>Bacteria</taxon>
        <taxon>Bacillati</taxon>
        <taxon>Actinomycetota</taxon>
        <taxon>Actinomycetes</taxon>
        <taxon>Kineosporiales</taxon>
        <taxon>Kineosporiaceae</taxon>
        <taxon>Kineosporia</taxon>
    </lineage>
</organism>
<evidence type="ECO:0000313" key="3">
    <source>
        <dbReference type="EMBL" id="MDP9829874.1"/>
    </source>
</evidence>
<dbReference type="EMBL" id="JAUSQZ010000001">
    <property type="protein sequence ID" value="MDP9829874.1"/>
    <property type="molecule type" value="Genomic_DNA"/>
</dbReference>
<evidence type="ECO:0000313" key="4">
    <source>
        <dbReference type="Proteomes" id="UP001235712"/>
    </source>
</evidence>
<evidence type="ECO:0000256" key="1">
    <source>
        <dbReference type="ARBA" id="ARBA00008791"/>
    </source>
</evidence>
<keyword evidence="4" id="KW-1185">Reference proteome</keyword>
<comment type="caution">
    <text evidence="3">The sequence shown here is derived from an EMBL/GenBank/DDBJ whole genome shotgun (WGS) entry which is preliminary data.</text>
</comment>
<dbReference type="SUPFAM" id="SSF52402">
    <property type="entry name" value="Adenine nucleotide alpha hydrolases-like"/>
    <property type="match status" value="1"/>
</dbReference>
<proteinExistence type="inferred from homology"/>
<gene>
    <name evidence="3" type="ORF">J2S57_005623</name>
</gene>
<dbReference type="PANTHER" id="PTHR46268:SF6">
    <property type="entry name" value="UNIVERSAL STRESS PROTEIN UP12"/>
    <property type="match status" value="1"/>
</dbReference>
<feature type="domain" description="UspA" evidence="2">
    <location>
        <begin position="2"/>
        <end position="135"/>
    </location>
</feature>
<name>A0ABT9PBU8_9ACTN</name>
<reference evidence="3 4" key="1">
    <citation type="submission" date="2023-07" db="EMBL/GenBank/DDBJ databases">
        <title>Sequencing the genomes of 1000 actinobacteria strains.</title>
        <authorList>
            <person name="Klenk H.-P."/>
        </authorList>
    </citation>
    <scope>NUCLEOTIDE SEQUENCE [LARGE SCALE GENOMIC DNA]</scope>
    <source>
        <strain evidence="3 4">DSM 44388</strain>
    </source>
</reference>
<accession>A0ABT9PBU8</accession>
<dbReference type="InterPro" id="IPR014729">
    <property type="entry name" value="Rossmann-like_a/b/a_fold"/>
</dbReference>
<dbReference type="RefSeq" id="WP_307248508.1">
    <property type="nucleotide sequence ID" value="NZ_JAUSQZ010000001.1"/>
</dbReference>
<dbReference type="Pfam" id="PF00582">
    <property type="entry name" value="Usp"/>
    <property type="match status" value="1"/>
</dbReference>
<sequence>MSIVLGYDESPAAHAALETAISLAGSLGERLVLVYGAGVPGQASEEMRSQRAALTEIGRSALDKAVARAQEAGVGTTTELIDARPADALLQAAEMHFATMIVIGNNGESALRAAVVGAVPHKLLHSSRWPVLCVPAPE</sequence>
<dbReference type="PANTHER" id="PTHR46268">
    <property type="entry name" value="STRESS RESPONSE PROTEIN NHAX"/>
    <property type="match status" value="1"/>
</dbReference>
<dbReference type="InterPro" id="IPR006016">
    <property type="entry name" value="UspA"/>
</dbReference>
<evidence type="ECO:0000259" key="2">
    <source>
        <dbReference type="Pfam" id="PF00582"/>
    </source>
</evidence>
<dbReference type="Proteomes" id="UP001235712">
    <property type="component" value="Unassembled WGS sequence"/>
</dbReference>
<protein>
    <submittedName>
        <fullName evidence="3">Nucleotide-binding universal stress UspA family protein</fullName>
    </submittedName>
</protein>
<comment type="similarity">
    <text evidence="1">Belongs to the universal stress protein A family.</text>
</comment>
<dbReference type="Gene3D" id="3.40.50.620">
    <property type="entry name" value="HUPs"/>
    <property type="match status" value="1"/>
</dbReference>